<protein>
    <recommendedName>
        <fullName evidence="3">phospholipase D</fullName>
        <ecNumber evidence="3">3.1.4.4</ecNumber>
    </recommendedName>
</protein>
<evidence type="ECO:0000256" key="2">
    <source>
        <dbReference type="ARBA" id="ARBA00008664"/>
    </source>
</evidence>
<dbReference type="Pfam" id="PF13091">
    <property type="entry name" value="PLDc_2"/>
    <property type="match status" value="1"/>
</dbReference>
<evidence type="ECO:0000259" key="7">
    <source>
        <dbReference type="Pfam" id="PF13091"/>
    </source>
</evidence>
<comment type="similarity">
    <text evidence="2">Belongs to the phospholipase D family.</text>
</comment>
<evidence type="ECO:0000256" key="3">
    <source>
        <dbReference type="ARBA" id="ARBA00012027"/>
    </source>
</evidence>
<dbReference type="GO" id="GO:0016042">
    <property type="term" value="P:lipid catabolic process"/>
    <property type="evidence" value="ECO:0007669"/>
    <property type="project" value="UniProtKB-KW"/>
</dbReference>
<keyword evidence="5" id="KW-0442">Lipid degradation</keyword>
<evidence type="ECO:0000256" key="6">
    <source>
        <dbReference type="ARBA" id="ARBA00023098"/>
    </source>
</evidence>
<dbReference type="GO" id="GO:0016891">
    <property type="term" value="F:RNA endonuclease activity producing 5'-phosphomonoesters, hydrolytic mechanism"/>
    <property type="evidence" value="ECO:0007669"/>
    <property type="project" value="TreeGrafter"/>
</dbReference>
<reference evidence="8 9" key="1">
    <citation type="submission" date="2018-11" db="EMBL/GenBank/DDBJ databases">
        <title>Draft genome sequence of Ferruginibacter sp. BO-59.</title>
        <authorList>
            <person name="Im W.T."/>
        </authorList>
    </citation>
    <scope>NUCLEOTIDE SEQUENCE [LARGE SCALE GENOMIC DNA]</scope>
    <source>
        <strain evidence="8 9">BO-59</strain>
    </source>
</reference>
<gene>
    <name evidence="8" type="ORF">EFY79_19380</name>
</gene>
<organism evidence="8 9">
    <name type="scientific">Hanamia caeni</name>
    <dbReference type="NCBI Taxonomy" id="2294116"/>
    <lineage>
        <taxon>Bacteria</taxon>
        <taxon>Pseudomonadati</taxon>
        <taxon>Bacteroidota</taxon>
        <taxon>Chitinophagia</taxon>
        <taxon>Chitinophagales</taxon>
        <taxon>Chitinophagaceae</taxon>
        <taxon>Hanamia</taxon>
    </lineage>
</organism>
<dbReference type="Gene3D" id="3.30.870.10">
    <property type="entry name" value="Endonuclease Chain A"/>
    <property type="match status" value="2"/>
</dbReference>
<evidence type="ECO:0000256" key="5">
    <source>
        <dbReference type="ARBA" id="ARBA00022963"/>
    </source>
</evidence>
<dbReference type="AlphaFoldDB" id="A0A3M9N6H7"/>
<dbReference type="PANTHER" id="PTHR43856">
    <property type="entry name" value="CARDIOLIPIN HYDROLASE"/>
    <property type="match status" value="1"/>
</dbReference>
<dbReference type="OrthoDB" id="9762009at2"/>
<keyword evidence="9" id="KW-1185">Reference proteome</keyword>
<name>A0A3M9N6H7_9BACT</name>
<comment type="caution">
    <text evidence="8">The sequence shown here is derived from an EMBL/GenBank/DDBJ whole genome shotgun (WGS) entry which is preliminary data.</text>
</comment>
<evidence type="ECO:0000313" key="9">
    <source>
        <dbReference type="Proteomes" id="UP000267223"/>
    </source>
</evidence>
<keyword evidence="4" id="KW-0378">Hydrolase</keyword>
<sequence length="602" mass="68473">MEKFVAKNGVSVRAFKGDAMTLLAFDLAGELKENLAGFSISYKYKRGNKWVQSYLYNRMKFPDSFFTNNPDVPHNDRNSTLYSPIQKFNWVHVPSADIDTEVPAFADYTYLVTPRYMVKGSLLPLRSDLTVSIKINVAPFETENIKVGFTRGFLSSVAYAKRFNVNNNHVRPPGSKDDLLFDITQKADRAVRWNDSKKKYEYVDYTFEEQHKWLGWQARARILDFLNEALADKLIVLKAFAYDLDEPEICKRLLKLASEKRLKIILDDAGKHGKSTSMEAAFDKIFKQSGADDNDIQRGHFLSLAHSKVFIQVKKNNAIKVLTGSANFSTNGLYVNSNHVLIFNNKNIAQFYSDVFDASFGKTSMKDFKGSKFTSPDNPFKEKSVGEINITFAPHSRTDAKQIFDRISARILKEGNTDVLFAIMQDTSASSILDAVQQQVKNEKIFTYGITDTISKNADYGIFLYKPNSLRGIRVAARGIQNVLPKPFGKVANIDGYAIHHKFIVVNFRGDDPVVYCGSSNLAFNPEQHNGDNLLEIHDKDIVTAFAIQALVLVDHFQWRNKEIKEKSIHLDDISNPSKAWYQAWYDPEDLKNRQRNLYISG</sequence>
<accession>A0A3M9N6H7</accession>
<comment type="catalytic activity">
    <reaction evidence="1">
        <text>a 1,2-diacyl-sn-glycero-3-phosphocholine + H2O = a 1,2-diacyl-sn-glycero-3-phosphate + choline + H(+)</text>
        <dbReference type="Rhea" id="RHEA:14445"/>
        <dbReference type="ChEBI" id="CHEBI:15354"/>
        <dbReference type="ChEBI" id="CHEBI:15377"/>
        <dbReference type="ChEBI" id="CHEBI:15378"/>
        <dbReference type="ChEBI" id="CHEBI:57643"/>
        <dbReference type="ChEBI" id="CHEBI:58608"/>
        <dbReference type="EC" id="3.1.4.4"/>
    </reaction>
</comment>
<proteinExistence type="inferred from homology"/>
<evidence type="ECO:0000256" key="1">
    <source>
        <dbReference type="ARBA" id="ARBA00000798"/>
    </source>
</evidence>
<evidence type="ECO:0000313" key="8">
    <source>
        <dbReference type="EMBL" id="RNI33412.1"/>
    </source>
</evidence>
<dbReference type="SUPFAM" id="SSF56024">
    <property type="entry name" value="Phospholipase D/nuclease"/>
    <property type="match status" value="2"/>
</dbReference>
<dbReference type="GO" id="GO:0004630">
    <property type="term" value="F:phospholipase D activity"/>
    <property type="evidence" value="ECO:0007669"/>
    <property type="project" value="UniProtKB-EC"/>
</dbReference>
<dbReference type="InterPro" id="IPR051406">
    <property type="entry name" value="PLD_domain"/>
</dbReference>
<dbReference type="Proteomes" id="UP000267223">
    <property type="component" value="Unassembled WGS sequence"/>
</dbReference>
<evidence type="ECO:0000256" key="4">
    <source>
        <dbReference type="ARBA" id="ARBA00022801"/>
    </source>
</evidence>
<dbReference type="InterPro" id="IPR025202">
    <property type="entry name" value="PLD-like_dom"/>
</dbReference>
<dbReference type="EMBL" id="RJJR01000021">
    <property type="protein sequence ID" value="RNI33412.1"/>
    <property type="molecule type" value="Genomic_DNA"/>
</dbReference>
<keyword evidence="6" id="KW-0443">Lipid metabolism</keyword>
<dbReference type="EC" id="3.1.4.4" evidence="3"/>
<dbReference type="PANTHER" id="PTHR43856:SF1">
    <property type="entry name" value="MITOCHONDRIAL CARDIOLIPIN HYDROLASE"/>
    <property type="match status" value="1"/>
</dbReference>
<feature type="domain" description="Phospholipase D-like" evidence="7">
    <location>
        <begin position="226"/>
        <end position="358"/>
    </location>
</feature>
<dbReference type="RefSeq" id="WP_123122407.1">
    <property type="nucleotide sequence ID" value="NZ_RJJR01000021.1"/>
</dbReference>